<reference evidence="2" key="1">
    <citation type="submission" date="2016-06" db="EMBL/GenBank/DDBJ databases">
        <title>Parallel loss of symbiosis genes in relatives of nitrogen-fixing non-legume Parasponia.</title>
        <authorList>
            <person name="Van Velzen R."/>
            <person name="Holmer R."/>
            <person name="Bu F."/>
            <person name="Rutten L."/>
            <person name="Van Zeijl A."/>
            <person name="Liu W."/>
            <person name="Santuari L."/>
            <person name="Cao Q."/>
            <person name="Sharma T."/>
            <person name="Shen D."/>
            <person name="Roswanjaya Y."/>
            <person name="Wardhani T."/>
            <person name="Kalhor M.S."/>
            <person name="Jansen J."/>
            <person name="Van den Hoogen J."/>
            <person name="Gungor B."/>
            <person name="Hartog M."/>
            <person name="Hontelez J."/>
            <person name="Verver J."/>
            <person name="Yang W.-C."/>
            <person name="Schijlen E."/>
            <person name="Repin R."/>
            <person name="Schilthuizen M."/>
            <person name="Schranz E."/>
            <person name="Heidstra R."/>
            <person name="Miyata K."/>
            <person name="Fedorova E."/>
            <person name="Kohlen W."/>
            <person name="Bisseling T."/>
            <person name="Smit S."/>
            <person name="Geurts R."/>
        </authorList>
    </citation>
    <scope>NUCLEOTIDE SEQUENCE [LARGE SCALE GENOMIC DNA]</scope>
    <source>
        <strain evidence="2">cv. RG33-2</strain>
    </source>
</reference>
<dbReference type="OrthoDB" id="815707at2759"/>
<protein>
    <submittedName>
        <fullName evidence="1">Uncharacterized protein</fullName>
    </submittedName>
</protein>
<name>A0A2P5FXD9_TREOI</name>
<dbReference type="AlphaFoldDB" id="A0A2P5FXD9"/>
<proteinExistence type="predicted"/>
<dbReference type="EMBL" id="JXTC01000004">
    <property type="protein sequence ID" value="POO02456.1"/>
    <property type="molecule type" value="Genomic_DNA"/>
</dbReference>
<gene>
    <name evidence="1" type="ORF">TorRG33x02_014400</name>
</gene>
<keyword evidence="2" id="KW-1185">Reference proteome</keyword>
<evidence type="ECO:0000313" key="1">
    <source>
        <dbReference type="EMBL" id="POO02456.1"/>
    </source>
</evidence>
<sequence length="230" mass="25882">MQPCQLQVHCRGLNFSPQMAYSSEPEVIQPTLFCGIYDYEAGPSLTNGDHLPSDGTFYGCPLLNVSGYHQEELLRALIPSSCREEESAFTSNPWNEAVETEAAYEGEQQPCYGYGNWLSHCNSVFNGSWEDNYGSVGNAIHSDENGNALEKTDRSNPTDQEQCDTRFTGQDEENYYPWSCSDTWLEYGGEKGFSDYGVEETTDLTYSRGLSEIGVCEGLFGYWPCLYRRN</sequence>
<organism evidence="1 2">
    <name type="scientific">Trema orientale</name>
    <name type="common">Charcoal tree</name>
    <name type="synonym">Celtis orientalis</name>
    <dbReference type="NCBI Taxonomy" id="63057"/>
    <lineage>
        <taxon>Eukaryota</taxon>
        <taxon>Viridiplantae</taxon>
        <taxon>Streptophyta</taxon>
        <taxon>Embryophyta</taxon>
        <taxon>Tracheophyta</taxon>
        <taxon>Spermatophyta</taxon>
        <taxon>Magnoliopsida</taxon>
        <taxon>eudicotyledons</taxon>
        <taxon>Gunneridae</taxon>
        <taxon>Pentapetalae</taxon>
        <taxon>rosids</taxon>
        <taxon>fabids</taxon>
        <taxon>Rosales</taxon>
        <taxon>Cannabaceae</taxon>
        <taxon>Trema</taxon>
    </lineage>
</organism>
<comment type="caution">
    <text evidence="1">The sequence shown here is derived from an EMBL/GenBank/DDBJ whole genome shotgun (WGS) entry which is preliminary data.</text>
</comment>
<dbReference type="Proteomes" id="UP000237000">
    <property type="component" value="Unassembled WGS sequence"/>
</dbReference>
<evidence type="ECO:0000313" key="2">
    <source>
        <dbReference type="Proteomes" id="UP000237000"/>
    </source>
</evidence>
<accession>A0A2P5FXD9</accession>
<dbReference type="InParanoid" id="A0A2P5FXD9"/>